<name>A0A2W1K857_ACIFR</name>
<reference evidence="3 4" key="1">
    <citation type="submission" date="2018-06" db="EMBL/GenBank/DDBJ databases">
        <title>Draft sequence of Acidithiobacillus ferrooxidans CCM 4253.</title>
        <authorList>
            <person name="Moya-Beltran A."/>
            <person name="Castro M."/>
            <person name="Covarrubias P.C."/>
            <person name="Issotta F."/>
            <person name="Janiczek O."/>
            <person name="Mandl M."/>
            <person name="Kucera J."/>
            <person name="Quatrini R."/>
        </authorList>
    </citation>
    <scope>NUCLEOTIDE SEQUENCE [LARGE SCALE GENOMIC DNA]</scope>
    <source>
        <strain evidence="3 4">CCM 4253</strain>
    </source>
</reference>
<dbReference type="AlphaFoldDB" id="A0A2W1K857"/>
<feature type="compositionally biased region" description="Basic and acidic residues" evidence="1">
    <location>
        <begin position="418"/>
        <end position="433"/>
    </location>
</feature>
<protein>
    <submittedName>
        <fullName evidence="3">DUF3363 domain-containing protein</fullName>
    </submittedName>
</protein>
<dbReference type="Proteomes" id="UP000248886">
    <property type="component" value="Unassembled WGS sequence"/>
</dbReference>
<dbReference type="OrthoDB" id="9809969at2"/>
<dbReference type="Pfam" id="PF03432">
    <property type="entry name" value="Relaxase"/>
    <property type="match status" value="1"/>
</dbReference>
<feature type="region of interest" description="Disordered" evidence="1">
    <location>
        <begin position="417"/>
        <end position="446"/>
    </location>
</feature>
<proteinExistence type="predicted"/>
<gene>
    <name evidence="3" type="ORF">DN052_05070</name>
</gene>
<organism evidence="3 4">
    <name type="scientific">Acidithiobacillus ferrooxidans</name>
    <name type="common">Thiobacillus ferrooxidans</name>
    <dbReference type="NCBI Taxonomy" id="920"/>
    <lineage>
        <taxon>Bacteria</taxon>
        <taxon>Pseudomonadati</taxon>
        <taxon>Pseudomonadota</taxon>
        <taxon>Acidithiobacillia</taxon>
        <taxon>Acidithiobacillales</taxon>
        <taxon>Acidithiobacillaceae</taxon>
        <taxon>Acidithiobacillus</taxon>
    </lineage>
</organism>
<evidence type="ECO:0000313" key="4">
    <source>
        <dbReference type="Proteomes" id="UP000248886"/>
    </source>
</evidence>
<sequence>MVKVNYVANKKAGQWAAHGRYLEREGAQKEGEIGKGFNANGDEVSLSSEMHKWQMEGDQRLFKIVVSPEDGDRLQMKEYTREFMARLGQHIGKGDAPGTGLEWAAIDHYNTGHPHTHVVLRGKDNLQIAPDLIRNGMRKIAEEIATERLGYKSELEIQKSKEKEIDARQFTGIDRDIQDRQVTGPEPDKTYVTEDRLTPDAKHPDFVAQRLRIRRLETLEKLGVAEKVGAMTWALDQGWDKALKDLQVLQRRTAMVAQGRALMTDPRCPPVVTKIQPGDHLVGRVLGTGLDEQYDRSYILIEGTDSRVHIVYQNAAMEKQRADQKLQPRSLVSVTGKSFEKGPADGMPGKTVNYTKVTEYGLSIPDQHFKSVKIPEQALDDALDAGVQPDANAVTGFQAVWHRQLLDRQLAMRAAALQKEKERERKKDLDRKASATPARTKGKGIE</sequence>
<evidence type="ECO:0000256" key="1">
    <source>
        <dbReference type="SAM" id="MobiDB-lite"/>
    </source>
</evidence>
<evidence type="ECO:0000259" key="2">
    <source>
        <dbReference type="Pfam" id="PF03432"/>
    </source>
</evidence>
<dbReference type="EMBL" id="QKQP01000001">
    <property type="protein sequence ID" value="PZD82933.1"/>
    <property type="molecule type" value="Genomic_DNA"/>
</dbReference>
<comment type="caution">
    <text evidence="3">The sequence shown here is derived from an EMBL/GenBank/DDBJ whole genome shotgun (WGS) entry which is preliminary data.</text>
</comment>
<feature type="domain" description="MobA/VirD2-like nuclease" evidence="2">
    <location>
        <begin position="21"/>
        <end position="144"/>
    </location>
</feature>
<accession>A0A2W1K857</accession>
<dbReference type="InterPro" id="IPR021795">
    <property type="entry name" value="DUF3363"/>
</dbReference>
<evidence type="ECO:0000313" key="3">
    <source>
        <dbReference type="EMBL" id="PZD82933.1"/>
    </source>
</evidence>
<dbReference type="InterPro" id="IPR005094">
    <property type="entry name" value="Endonuclease_MobA/VirD2"/>
</dbReference>
<dbReference type="Pfam" id="PF11843">
    <property type="entry name" value="DUF3363"/>
    <property type="match status" value="1"/>
</dbReference>